<name>D7T4F8_VITVI</name>
<dbReference type="InParanoid" id="D7T4F8"/>
<keyword evidence="2" id="KW-1185">Reference proteome</keyword>
<dbReference type="PaxDb" id="29760-VIT_13s0067g02420.t01"/>
<gene>
    <name evidence="1" type="ordered locus">VIT_13s0067g02420</name>
</gene>
<accession>D7T4F8</accession>
<dbReference type="EMBL" id="FN595514">
    <property type="protein sequence ID" value="CBI25390.3"/>
    <property type="molecule type" value="Genomic_DNA"/>
</dbReference>
<protein>
    <submittedName>
        <fullName evidence="1">Uncharacterized protein</fullName>
    </submittedName>
</protein>
<evidence type="ECO:0000313" key="1">
    <source>
        <dbReference type="EMBL" id="CBI25390.3"/>
    </source>
</evidence>
<proteinExistence type="predicted"/>
<dbReference type="AlphaFoldDB" id="D7T4F8"/>
<reference evidence="2" key="1">
    <citation type="journal article" date="2007" name="Nature">
        <title>The grapevine genome sequence suggests ancestral hexaploidization in major angiosperm phyla.</title>
        <authorList>
            <consortium name="The French-Italian Public Consortium for Grapevine Genome Characterization."/>
            <person name="Jaillon O."/>
            <person name="Aury J.-M."/>
            <person name="Noel B."/>
            <person name="Policriti A."/>
            <person name="Clepet C."/>
            <person name="Casagrande A."/>
            <person name="Choisne N."/>
            <person name="Aubourg S."/>
            <person name="Vitulo N."/>
            <person name="Jubin C."/>
            <person name="Vezzi A."/>
            <person name="Legeai F."/>
            <person name="Hugueney P."/>
            <person name="Dasilva C."/>
            <person name="Horner D."/>
            <person name="Mica E."/>
            <person name="Jublot D."/>
            <person name="Poulain J."/>
            <person name="Bruyere C."/>
            <person name="Billault A."/>
            <person name="Segurens B."/>
            <person name="Gouyvenoux M."/>
            <person name="Ugarte E."/>
            <person name="Cattonaro F."/>
            <person name="Anthouard V."/>
            <person name="Vico V."/>
            <person name="Del Fabbro C."/>
            <person name="Alaux M."/>
            <person name="Di Gaspero G."/>
            <person name="Dumas V."/>
            <person name="Felice N."/>
            <person name="Paillard S."/>
            <person name="Juman I."/>
            <person name="Moroldo M."/>
            <person name="Scalabrin S."/>
            <person name="Canaguier A."/>
            <person name="Le Clainche I."/>
            <person name="Malacrida G."/>
            <person name="Durand E."/>
            <person name="Pesole G."/>
            <person name="Laucou V."/>
            <person name="Chatelet P."/>
            <person name="Merdinoglu D."/>
            <person name="Delledonne M."/>
            <person name="Pezzotti M."/>
            <person name="Lecharny A."/>
            <person name="Scarpelli C."/>
            <person name="Artiguenave F."/>
            <person name="Pe M.E."/>
            <person name="Valle G."/>
            <person name="Morgante M."/>
            <person name="Caboche M."/>
            <person name="Adam-Blondon A.-F."/>
            <person name="Weissenbach J."/>
            <person name="Quetier F."/>
            <person name="Wincker P."/>
        </authorList>
    </citation>
    <scope>NUCLEOTIDE SEQUENCE [LARGE SCALE GENOMIC DNA]</scope>
    <source>
        <strain evidence="2">cv. Pinot noir / PN40024</strain>
    </source>
</reference>
<evidence type="ECO:0000313" key="2">
    <source>
        <dbReference type="Proteomes" id="UP000009183"/>
    </source>
</evidence>
<organism evidence="1 2">
    <name type="scientific">Vitis vinifera</name>
    <name type="common">Grape</name>
    <dbReference type="NCBI Taxonomy" id="29760"/>
    <lineage>
        <taxon>Eukaryota</taxon>
        <taxon>Viridiplantae</taxon>
        <taxon>Streptophyta</taxon>
        <taxon>Embryophyta</taxon>
        <taxon>Tracheophyta</taxon>
        <taxon>Spermatophyta</taxon>
        <taxon>Magnoliopsida</taxon>
        <taxon>eudicotyledons</taxon>
        <taxon>Gunneridae</taxon>
        <taxon>Pentapetalae</taxon>
        <taxon>rosids</taxon>
        <taxon>Vitales</taxon>
        <taxon>Vitaceae</taxon>
        <taxon>Viteae</taxon>
        <taxon>Vitis</taxon>
    </lineage>
</organism>
<dbReference type="HOGENOM" id="CLU_2547202_0_0_1"/>
<sequence length="83" mass="9349">MGVKISRNMPFWTNPDQLLASRQSTMDHTSKTGALVDVDGEEGFGKWKNMSKEVEDEEDSWKLGKFHDHGMKTPFALDVHGIA</sequence>
<dbReference type="Proteomes" id="UP000009183">
    <property type="component" value="Chromosome 13"/>
</dbReference>